<dbReference type="RefSeq" id="WP_378290689.1">
    <property type="nucleotide sequence ID" value="NZ_JBHULE010000008.1"/>
</dbReference>
<feature type="transmembrane region" description="Helical" evidence="1">
    <location>
        <begin position="172"/>
        <end position="193"/>
    </location>
</feature>
<comment type="caution">
    <text evidence="2">The sequence shown here is derived from an EMBL/GenBank/DDBJ whole genome shotgun (WGS) entry which is preliminary data.</text>
</comment>
<evidence type="ECO:0000256" key="1">
    <source>
        <dbReference type="SAM" id="Phobius"/>
    </source>
</evidence>
<keyword evidence="1" id="KW-0812">Transmembrane</keyword>
<feature type="transmembrane region" description="Helical" evidence="1">
    <location>
        <begin position="110"/>
        <end position="128"/>
    </location>
</feature>
<gene>
    <name evidence="2" type="ORF">ACFSR1_06195</name>
</gene>
<keyword evidence="1" id="KW-1133">Transmembrane helix</keyword>
<feature type="transmembrane region" description="Helical" evidence="1">
    <location>
        <begin position="48"/>
        <end position="70"/>
    </location>
</feature>
<organism evidence="2 3">
    <name type="scientific">Aquimarina rubra</name>
    <dbReference type="NCBI Taxonomy" id="1920033"/>
    <lineage>
        <taxon>Bacteria</taxon>
        <taxon>Pseudomonadati</taxon>
        <taxon>Bacteroidota</taxon>
        <taxon>Flavobacteriia</taxon>
        <taxon>Flavobacteriales</taxon>
        <taxon>Flavobacteriaceae</taxon>
        <taxon>Aquimarina</taxon>
    </lineage>
</organism>
<name>A0ABW5LCJ1_9FLAO</name>
<keyword evidence="3" id="KW-1185">Reference proteome</keyword>
<feature type="transmembrane region" description="Helical" evidence="1">
    <location>
        <begin position="12"/>
        <end position="36"/>
    </location>
</feature>
<proteinExistence type="predicted"/>
<sequence>MSFKKKTKLNYITTKGIFFITLLVIAITILSVWQFGLGKERTIIENSILSTTILSVVFFLFMTIGLYHGVKLKDNLGKMTDRLDFEKEGISDVFDTSPEIPDLGDGFEEIILGILLWVLITIIIGILLWLFGGILWTMVLIFLAMLYWIFFRALRLVFKKSPVCKGKLAKSMLFGVSYTVLYNFWIYGIILIADFLK</sequence>
<protein>
    <submittedName>
        <fullName evidence="2">Uncharacterized protein</fullName>
    </submittedName>
</protein>
<feature type="transmembrane region" description="Helical" evidence="1">
    <location>
        <begin position="134"/>
        <end position="151"/>
    </location>
</feature>
<keyword evidence="1" id="KW-0472">Membrane</keyword>
<reference evidence="3" key="1">
    <citation type="journal article" date="2019" name="Int. J. Syst. Evol. Microbiol.">
        <title>The Global Catalogue of Microorganisms (GCM) 10K type strain sequencing project: providing services to taxonomists for standard genome sequencing and annotation.</title>
        <authorList>
            <consortium name="The Broad Institute Genomics Platform"/>
            <consortium name="The Broad Institute Genome Sequencing Center for Infectious Disease"/>
            <person name="Wu L."/>
            <person name="Ma J."/>
        </authorList>
    </citation>
    <scope>NUCLEOTIDE SEQUENCE [LARGE SCALE GENOMIC DNA]</scope>
    <source>
        <strain evidence="3">KCTC 52274</strain>
    </source>
</reference>
<evidence type="ECO:0000313" key="3">
    <source>
        <dbReference type="Proteomes" id="UP001597319"/>
    </source>
</evidence>
<dbReference type="EMBL" id="JBHULE010000008">
    <property type="protein sequence ID" value="MFD2562254.1"/>
    <property type="molecule type" value="Genomic_DNA"/>
</dbReference>
<accession>A0ABW5LCJ1</accession>
<dbReference type="Proteomes" id="UP001597319">
    <property type="component" value="Unassembled WGS sequence"/>
</dbReference>
<evidence type="ECO:0000313" key="2">
    <source>
        <dbReference type="EMBL" id="MFD2562254.1"/>
    </source>
</evidence>